<name>A0A6J7KV14_9ZZZZ</name>
<evidence type="ECO:0000313" key="2">
    <source>
        <dbReference type="EMBL" id="CAB4958342.1"/>
    </source>
</evidence>
<dbReference type="AlphaFoldDB" id="A0A6J7KV14"/>
<sequence length="61" mass="5956">MAVLAEWDSGAIAAVAAVTATPSGLSASAPTPGSPTSPTKTDPIHNLPNSGECALEGPRGR</sequence>
<feature type="region of interest" description="Disordered" evidence="1">
    <location>
        <begin position="22"/>
        <end position="61"/>
    </location>
</feature>
<organism evidence="2">
    <name type="scientific">freshwater metagenome</name>
    <dbReference type="NCBI Taxonomy" id="449393"/>
    <lineage>
        <taxon>unclassified sequences</taxon>
        <taxon>metagenomes</taxon>
        <taxon>ecological metagenomes</taxon>
    </lineage>
</organism>
<feature type="compositionally biased region" description="Low complexity" evidence="1">
    <location>
        <begin position="22"/>
        <end position="39"/>
    </location>
</feature>
<accession>A0A6J7KV14</accession>
<protein>
    <submittedName>
        <fullName evidence="2">Unannotated protein</fullName>
    </submittedName>
</protein>
<dbReference type="EMBL" id="CAFBND010000130">
    <property type="protein sequence ID" value="CAB4958342.1"/>
    <property type="molecule type" value="Genomic_DNA"/>
</dbReference>
<evidence type="ECO:0000256" key="1">
    <source>
        <dbReference type="SAM" id="MobiDB-lite"/>
    </source>
</evidence>
<reference evidence="2" key="1">
    <citation type="submission" date="2020-05" db="EMBL/GenBank/DDBJ databases">
        <authorList>
            <person name="Chiriac C."/>
            <person name="Salcher M."/>
            <person name="Ghai R."/>
            <person name="Kavagutti S V."/>
        </authorList>
    </citation>
    <scope>NUCLEOTIDE SEQUENCE</scope>
</reference>
<gene>
    <name evidence="2" type="ORF">UFOPK3752_02114</name>
</gene>
<proteinExistence type="predicted"/>